<organism evidence="2 3">
    <name type="scientific">Marinovum algicola</name>
    <dbReference type="NCBI Taxonomy" id="42444"/>
    <lineage>
        <taxon>Bacteria</taxon>
        <taxon>Pseudomonadati</taxon>
        <taxon>Pseudomonadota</taxon>
        <taxon>Alphaproteobacteria</taxon>
        <taxon>Rhodobacterales</taxon>
        <taxon>Roseobacteraceae</taxon>
        <taxon>Marinovum</taxon>
    </lineage>
</organism>
<feature type="compositionally biased region" description="Basic and acidic residues" evidence="1">
    <location>
        <begin position="184"/>
        <end position="194"/>
    </location>
</feature>
<evidence type="ECO:0000313" key="3">
    <source>
        <dbReference type="Proteomes" id="UP000182932"/>
    </source>
</evidence>
<reference evidence="2 3" key="1">
    <citation type="submission" date="2016-10" db="EMBL/GenBank/DDBJ databases">
        <authorList>
            <person name="Varghese N."/>
            <person name="Submissions S."/>
        </authorList>
    </citation>
    <scope>NUCLEOTIDE SEQUENCE [LARGE SCALE GENOMIC DNA]</scope>
    <source>
        <strain evidence="2 3">FF3</strain>
    </source>
</reference>
<feature type="region of interest" description="Disordered" evidence="1">
    <location>
        <begin position="1"/>
        <end position="31"/>
    </location>
</feature>
<comment type="caution">
    <text evidence="2">The sequence shown here is derived from an EMBL/GenBank/DDBJ whole genome shotgun (WGS) entry which is preliminary data.</text>
</comment>
<evidence type="ECO:0000256" key="1">
    <source>
        <dbReference type="SAM" id="MobiDB-lite"/>
    </source>
</evidence>
<accession>A0A975W663</accession>
<name>A0A975W663_9RHOB</name>
<dbReference type="AlphaFoldDB" id="A0A975W663"/>
<dbReference type="Proteomes" id="UP000182932">
    <property type="component" value="Unassembled WGS sequence"/>
</dbReference>
<feature type="region of interest" description="Disordered" evidence="1">
    <location>
        <begin position="164"/>
        <end position="194"/>
    </location>
</feature>
<sequence length="194" mass="20764">MSAFTRTPAANARSLADHRRPAPRPLAPARARRSVAGITVWSGVQSFPADHRYPLTCGRSCVSPSQPPASFAPARFAATPGTGPRPACRQSASLRRALHTQRVTWRSNLVTLPCQKLLAKEARHESGQTESVDCGIGVRSGHAIGVQPCDDRVAAPLIPSPLTTFARPPASDAPRGRFAVFSQTKKDHPCSTRS</sequence>
<proteinExistence type="predicted"/>
<dbReference type="EMBL" id="FNYY01000001">
    <property type="protein sequence ID" value="SEI55033.1"/>
    <property type="molecule type" value="Genomic_DNA"/>
</dbReference>
<evidence type="ECO:0000313" key="2">
    <source>
        <dbReference type="EMBL" id="SEI55033.1"/>
    </source>
</evidence>
<keyword evidence="3" id="KW-1185">Reference proteome</keyword>
<gene>
    <name evidence="2" type="ORF">SAMN04487940_101195</name>
</gene>
<protein>
    <submittedName>
        <fullName evidence="2">Uncharacterized protein</fullName>
    </submittedName>
</protein>